<dbReference type="PROSITE" id="PS50011">
    <property type="entry name" value="PROTEIN_KINASE_DOM"/>
    <property type="match status" value="1"/>
</dbReference>
<keyword evidence="3" id="KW-1185">Reference proteome</keyword>
<evidence type="ECO:0000313" key="2">
    <source>
        <dbReference type="EMBL" id="KAL0060330.1"/>
    </source>
</evidence>
<evidence type="ECO:0000313" key="3">
    <source>
        <dbReference type="Proteomes" id="UP001437256"/>
    </source>
</evidence>
<dbReference type="EMBL" id="JBBXMP010000181">
    <property type="protein sequence ID" value="KAL0060330.1"/>
    <property type="molecule type" value="Genomic_DNA"/>
</dbReference>
<dbReference type="Gene3D" id="1.10.510.10">
    <property type="entry name" value="Transferase(Phosphotransferase) domain 1"/>
    <property type="match status" value="1"/>
</dbReference>
<comment type="caution">
    <text evidence="2">The sequence shown here is derived from an EMBL/GenBank/DDBJ whole genome shotgun (WGS) entry which is preliminary data.</text>
</comment>
<feature type="domain" description="Protein kinase" evidence="1">
    <location>
        <begin position="75"/>
        <end position="304"/>
    </location>
</feature>
<protein>
    <recommendedName>
        <fullName evidence="1">Protein kinase domain-containing protein</fullName>
    </recommendedName>
</protein>
<dbReference type="SUPFAM" id="SSF56112">
    <property type="entry name" value="Protein kinase-like (PK-like)"/>
    <property type="match status" value="1"/>
</dbReference>
<name>A0ABR2ZFB3_9AGAR</name>
<dbReference type="InterPro" id="IPR011009">
    <property type="entry name" value="Kinase-like_dom_sf"/>
</dbReference>
<reference evidence="2 3" key="1">
    <citation type="submission" date="2024-05" db="EMBL/GenBank/DDBJ databases">
        <title>A draft genome resource for the thread blight pathogen Marasmius tenuissimus strain MS-2.</title>
        <authorList>
            <person name="Yulfo-Soto G.E."/>
            <person name="Baruah I.K."/>
            <person name="Amoako-Attah I."/>
            <person name="Bukari Y."/>
            <person name="Meinhardt L.W."/>
            <person name="Bailey B.A."/>
            <person name="Cohen S.P."/>
        </authorList>
    </citation>
    <scope>NUCLEOTIDE SEQUENCE [LARGE SCALE GENOMIC DNA]</scope>
    <source>
        <strain evidence="2 3">MS-2</strain>
    </source>
</reference>
<gene>
    <name evidence="2" type="ORF">AAF712_012896</name>
</gene>
<sequence>MGYVLPFDPCTRSDVKRYASHMRLQRELAIESPLLPGYTTFTVKLAAPELPDNDPDHPRRELPPQQVLEETAWVLESALQYGPGYTSQVWRARPQNTAIVYTLAFNIPSQLEIPDPDTAARRQYWSCEEIVKGHSLAYQELRTLQGQEIPYCYGEHEVRMPWGETAHLIIMEFIPMSFVTLKRHIKDGTSQYSNNPQAYYRLFQKAFLAIERAHHLGVLHCDVRDTNMLYDGRYDRIVFIDWRNVDRNERFELAEFAELNDFVQVWTAFIDQSKHWYDMNVCLREDPEWGLRLDRDYDIDIYTD</sequence>
<accession>A0ABR2ZFB3</accession>
<organism evidence="2 3">
    <name type="scientific">Marasmius tenuissimus</name>
    <dbReference type="NCBI Taxonomy" id="585030"/>
    <lineage>
        <taxon>Eukaryota</taxon>
        <taxon>Fungi</taxon>
        <taxon>Dikarya</taxon>
        <taxon>Basidiomycota</taxon>
        <taxon>Agaricomycotina</taxon>
        <taxon>Agaricomycetes</taxon>
        <taxon>Agaricomycetidae</taxon>
        <taxon>Agaricales</taxon>
        <taxon>Marasmiineae</taxon>
        <taxon>Marasmiaceae</taxon>
        <taxon>Marasmius</taxon>
    </lineage>
</organism>
<dbReference type="InterPro" id="IPR000719">
    <property type="entry name" value="Prot_kinase_dom"/>
</dbReference>
<dbReference type="Proteomes" id="UP001437256">
    <property type="component" value="Unassembled WGS sequence"/>
</dbReference>
<proteinExistence type="predicted"/>
<evidence type="ECO:0000259" key="1">
    <source>
        <dbReference type="PROSITE" id="PS50011"/>
    </source>
</evidence>